<keyword evidence="1" id="KW-0472">Membrane</keyword>
<accession>A0A2I0XGN6</accession>
<evidence type="ECO:0000256" key="1">
    <source>
        <dbReference type="SAM" id="Phobius"/>
    </source>
</evidence>
<keyword evidence="1" id="KW-1133">Transmembrane helix</keyword>
<dbReference type="Proteomes" id="UP000233837">
    <property type="component" value="Unassembled WGS sequence"/>
</dbReference>
<proteinExistence type="predicted"/>
<evidence type="ECO:0000313" key="2">
    <source>
        <dbReference type="EMBL" id="PKU87068.1"/>
    </source>
</evidence>
<keyword evidence="3" id="KW-1185">Reference proteome</keyword>
<reference evidence="2 3" key="1">
    <citation type="journal article" date="2016" name="Sci. Rep.">
        <title>The Dendrobium catenatum Lindl. genome sequence provides insights into polysaccharide synthase, floral development and adaptive evolution.</title>
        <authorList>
            <person name="Zhang G.Q."/>
            <person name="Xu Q."/>
            <person name="Bian C."/>
            <person name="Tsai W.C."/>
            <person name="Yeh C.M."/>
            <person name="Liu K.W."/>
            <person name="Yoshida K."/>
            <person name="Zhang L.S."/>
            <person name="Chang S.B."/>
            <person name="Chen F."/>
            <person name="Shi Y."/>
            <person name="Su Y.Y."/>
            <person name="Zhang Y.Q."/>
            <person name="Chen L.J."/>
            <person name="Yin Y."/>
            <person name="Lin M."/>
            <person name="Huang H."/>
            <person name="Deng H."/>
            <person name="Wang Z.W."/>
            <person name="Zhu S.L."/>
            <person name="Zhao X."/>
            <person name="Deng C."/>
            <person name="Niu S.C."/>
            <person name="Huang J."/>
            <person name="Wang M."/>
            <person name="Liu G.H."/>
            <person name="Yang H.J."/>
            <person name="Xiao X.J."/>
            <person name="Hsiao Y.Y."/>
            <person name="Wu W.L."/>
            <person name="Chen Y.Y."/>
            <person name="Mitsuda N."/>
            <person name="Ohme-Takagi M."/>
            <person name="Luo Y.B."/>
            <person name="Van de Peer Y."/>
            <person name="Liu Z.J."/>
        </authorList>
    </citation>
    <scope>NUCLEOTIDE SEQUENCE [LARGE SCALE GENOMIC DNA]</scope>
    <source>
        <tissue evidence="2">The whole plant</tissue>
    </source>
</reference>
<dbReference type="AlphaFoldDB" id="A0A2I0XGN6"/>
<reference evidence="2 3" key="2">
    <citation type="journal article" date="2017" name="Nature">
        <title>The Apostasia genome and the evolution of orchids.</title>
        <authorList>
            <person name="Zhang G.Q."/>
            <person name="Liu K.W."/>
            <person name="Li Z."/>
            <person name="Lohaus R."/>
            <person name="Hsiao Y.Y."/>
            <person name="Niu S.C."/>
            <person name="Wang J.Y."/>
            <person name="Lin Y.C."/>
            <person name="Xu Q."/>
            <person name="Chen L.J."/>
            <person name="Yoshida K."/>
            <person name="Fujiwara S."/>
            <person name="Wang Z.W."/>
            <person name="Zhang Y.Q."/>
            <person name="Mitsuda N."/>
            <person name="Wang M."/>
            <person name="Liu G.H."/>
            <person name="Pecoraro L."/>
            <person name="Huang H.X."/>
            <person name="Xiao X.J."/>
            <person name="Lin M."/>
            <person name="Wu X.Y."/>
            <person name="Wu W.L."/>
            <person name="Chen Y.Y."/>
            <person name="Chang S.B."/>
            <person name="Sakamoto S."/>
            <person name="Ohme-Takagi M."/>
            <person name="Yagi M."/>
            <person name="Zeng S.J."/>
            <person name="Shen C.Y."/>
            <person name="Yeh C.M."/>
            <person name="Luo Y.B."/>
            <person name="Tsai W.C."/>
            <person name="Van de Peer Y."/>
            <person name="Liu Z.J."/>
        </authorList>
    </citation>
    <scope>NUCLEOTIDE SEQUENCE [LARGE SCALE GENOMIC DNA]</scope>
    <source>
        <tissue evidence="2">The whole plant</tissue>
    </source>
</reference>
<sequence length="142" mass="16217">MLQIRWRRVVDCIRLLSAFISFADPVALDSWCYEASSHLDIFSPFFIHRGWIFWILESKTVDLERTPFRLFGVVDLLFQVFVGTIIVFFLSIGLRKAFVGIVVGYTCTCAHSGSLCLRSTRCGYPQVACACWRKTVVSTTTF</sequence>
<protein>
    <submittedName>
        <fullName evidence="2">Uncharacterized protein</fullName>
    </submittedName>
</protein>
<dbReference type="EMBL" id="KZ501895">
    <property type="protein sequence ID" value="PKU87068.1"/>
    <property type="molecule type" value="Genomic_DNA"/>
</dbReference>
<feature type="transmembrane region" description="Helical" evidence="1">
    <location>
        <begin position="68"/>
        <end position="92"/>
    </location>
</feature>
<organism evidence="2 3">
    <name type="scientific">Dendrobium catenatum</name>
    <dbReference type="NCBI Taxonomy" id="906689"/>
    <lineage>
        <taxon>Eukaryota</taxon>
        <taxon>Viridiplantae</taxon>
        <taxon>Streptophyta</taxon>
        <taxon>Embryophyta</taxon>
        <taxon>Tracheophyta</taxon>
        <taxon>Spermatophyta</taxon>
        <taxon>Magnoliopsida</taxon>
        <taxon>Liliopsida</taxon>
        <taxon>Asparagales</taxon>
        <taxon>Orchidaceae</taxon>
        <taxon>Epidendroideae</taxon>
        <taxon>Malaxideae</taxon>
        <taxon>Dendrobiinae</taxon>
        <taxon>Dendrobium</taxon>
    </lineage>
</organism>
<keyword evidence="1" id="KW-0812">Transmembrane</keyword>
<gene>
    <name evidence="2" type="ORF">MA16_Dca023759</name>
</gene>
<evidence type="ECO:0000313" key="3">
    <source>
        <dbReference type="Proteomes" id="UP000233837"/>
    </source>
</evidence>
<name>A0A2I0XGN6_9ASPA</name>